<proteinExistence type="predicted"/>
<evidence type="ECO:0008006" key="3">
    <source>
        <dbReference type="Google" id="ProtNLM"/>
    </source>
</evidence>
<dbReference type="RefSeq" id="WP_139795675.1">
    <property type="nucleotide sequence ID" value="NZ_FWXY01000002.1"/>
</dbReference>
<dbReference type="AlphaFoldDB" id="A0A1W1YZ33"/>
<evidence type="ECO:0000313" key="2">
    <source>
        <dbReference type="Proteomes" id="UP000192418"/>
    </source>
</evidence>
<dbReference type="EMBL" id="FWXY01000002">
    <property type="protein sequence ID" value="SMC41460.1"/>
    <property type="molecule type" value="Genomic_DNA"/>
</dbReference>
<evidence type="ECO:0000313" key="1">
    <source>
        <dbReference type="EMBL" id="SMC41460.1"/>
    </source>
</evidence>
<keyword evidence="2" id="KW-1185">Reference proteome</keyword>
<protein>
    <recommendedName>
        <fullName evidence="3">Cell division protein ZapA</fullName>
    </recommendedName>
</protein>
<name>A0A1W1YZ33_9BACT</name>
<dbReference type="STRING" id="1121400.SAMN02746065_1025"/>
<accession>A0A1W1YZ33</accession>
<dbReference type="Proteomes" id="UP000192418">
    <property type="component" value="Unassembled WGS sequence"/>
</dbReference>
<sequence>MNPVENGVPDINKDVTSEEIVSIDLFGRQFQFRADDALDDPGKVVEKLKQYVARAEQGMEGSVSVQNSLVVLLLAGMNMANDLAASESELLEFHECVDHKSTALLNKLNAFASNAG</sequence>
<organism evidence="1 2">
    <name type="scientific">Desulfocicer vacuolatum DSM 3385</name>
    <dbReference type="NCBI Taxonomy" id="1121400"/>
    <lineage>
        <taxon>Bacteria</taxon>
        <taxon>Pseudomonadati</taxon>
        <taxon>Thermodesulfobacteriota</taxon>
        <taxon>Desulfobacteria</taxon>
        <taxon>Desulfobacterales</taxon>
        <taxon>Desulfobacteraceae</taxon>
        <taxon>Desulfocicer</taxon>
    </lineage>
</organism>
<reference evidence="1 2" key="1">
    <citation type="submission" date="2017-04" db="EMBL/GenBank/DDBJ databases">
        <authorList>
            <person name="Afonso C.L."/>
            <person name="Miller P.J."/>
            <person name="Scott M.A."/>
            <person name="Spackman E."/>
            <person name="Goraichik I."/>
            <person name="Dimitrov K.M."/>
            <person name="Suarez D.L."/>
            <person name="Swayne D.E."/>
        </authorList>
    </citation>
    <scope>NUCLEOTIDE SEQUENCE [LARGE SCALE GENOMIC DNA]</scope>
    <source>
        <strain evidence="1 2">DSM 3385</strain>
    </source>
</reference>
<gene>
    <name evidence="1" type="ORF">SAMN02746065_1025</name>
</gene>